<organism evidence="2 3">
    <name type="scientific">Mycobacterium kiyosense</name>
    <dbReference type="NCBI Taxonomy" id="2871094"/>
    <lineage>
        <taxon>Bacteria</taxon>
        <taxon>Bacillati</taxon>
        <taxon>Actinomycetota</taxon>
        <taxon>Actinomycetes</taxon>
        <taxon>Mycobacteriales</taxon>
        <taxon>Mycobacteriaceae</taxon>
        <taxon>Mycobacterium</taxon>
    </lineage>
</organism>
<name>A0A9P3UUY6_9MYCO</name>
<comment type="caution">
    <text evidence="2">The sequence shown here is derived from an EMBL/GenBank/DDBJ whole genome shotgun (WGS) entry which is preliminary data.</text>
</comment>
<gene>
    <name evidence="2" type="ORF">Mkiyose1413_00820</name>
    <name evidence="1" type="ORF">SRL2020028_04600</name>
</gene>
<evidence type="ECO:0000313" key="2">
    <source>
        <dbReference type="EMBL" id="GLD28199.1"/>
    </source>
</evidence>
<dbReference type="InterPro" id="IPR036170">
    <property type="entry name" value="YezG-like_sf"/>
</dbReference>
<evidence type="ECO:0000313" key="1">
    <source>
        <dbReference type="EMBL" id="GLB81204.1"/>
    </source>
</evidence>
<accession>A0A9P3UUY6</accession>
<dbReference type="AlphaFoldDB" id="A0A9P3UUY6"/>
<dbReference type="RefSeq" id="WP_238304450.1">
    <property type="nucleotide sequence ID" value="NZ_BRXE01000002.1"/>
</dbReference>
<dbReference type="Proteomes" id="UP001064782">
    <property type="component" value="Unassembled WGS sequence"/>
</dbReference>
<sequence length="503" mass="53989">MDASQAIAAVTEHIRRVGLDYPTAGLAADRFEAGWSVYAPVEVDASDPIAFLGMPVGRAVFVVGDCGRIEQVSSSTPPQAARRGCAEQERVLAQRRVDGDDLMGQLADAFGAVSGRQPSAAGLTLVDDCTPADAAAASRDKQIDAQAATLLDPIVQELAVLGPPGWQAFTAVFALTVVAGTAACWFTAAEGATTPVAVPEPVLRRVRDYRHLSAQMSAGPWWRLIMTVTHQGQLRASYDYGDQPLPEDQLQPAENYRADIQTYPRPSLPVWLAGYLAGPAAQGRTPAQAAAAVLADAAAGRGPTETDDIEPLPDTWTRWAVLSAVYAGARSQWGPRIAAAMAWYESDAHSGSTLYVLPGERAVLSGGRWNSPLLATAYQQQQPLPELYAGAPEWVTDSVLNTRNQNGLLSLCYWWTAGRWWRARTDTFDELDEPLPAIWTPEETVTAMVGVTGPEVEDACRTLLWAAGERSASRELLLAVFAGYGDCDIDAAYHQLNLAGLTR</sequence>
<protein>
    <submittedName>
        <fullName evidence="2">Uncharacterized protein</fullName>
    </submittedName>
</protein>
<dbReference type="EMBL" id="BRXE01000002">
    <property type="protein sequence ID" value="GLB81204.1"/>
    <property type="molecule type" value="Genomic_DNA"/>
</dbReference>
<keyword evidence="3" id="KW-1185">Reference proteome</keyword>
<dbReference type="Proteomes" id="UP001165663">
    <property type="component" value="Unassembled WGS sequence"/>
</dbReference>
<dbReference type="GeneID" id="83627543"/>
<dbReference type="EMBL" id="BRZI01000001">
    <property type="protein sequence ID" value="GLD28199.1"/>
    <property type="molecule type" value="Genomic_DNA"/>
</dbReference>
<dbReference type="SUPFAM" id="SSF160424">
    <property type="entry name" value="BH3703-like"/>
    <property type="match status" value="1"/>
</dbReference>
<proteinExistence type="predicted"/>
<evidence type="ECO:0000313" key="3">
    <source>
        <dbReference type="Proteomes" id="UP001064782"/>
    </source>
</evidence>
<reference evidence="2" key="1">
    <citation type="submission" date="2022-08" db="EMBL/GenBank/DDBJ databases">
        <title>Mycobacterium kiyosense sp. nov., scotochromogenic slow-glowing species isolated from respiratory specimens.</title>
        <authorList>
            <person name="Fukano H."/>
            <person name="Kazumi Y."/>
            <person name="Sakagami N."/>
            <person name="Ato M."/>
            <person name="Mitarai S."/>
            <person name="Hoshino Y."/>
        </authorList>
    </citation>
    <scope>NUCLEOTIDE SEQUENCE</scope>
    <source>
        <strain evidence="2">1413</strain>
        <strain evidence="1">SRL2020-028</strain>
    </source>
</reference>